<dbReference type="InterPro" id="IPR020845">
    <property type="entry name" value="AMP-binding_CS"/>
</dbReference>
<comment type="caution">
    <text evidence="7">The sequence shown here is derived from an EMBL/GenBank/DDBJ whole genome shotgun (WGS) entry which is preliminary data.</text>
</comment>
<dbReference type="InterPro" id="IPR000873">
    <property type="entry name" value="AMP-dep_synth/lig_dom"/>
</dbReference>
<gene>
    <name evidence="7" type="ORF">BLIC_c00679</name>
</gene>
<evidence type="ECO:0000313" key="7">
    <source>
        <dbReference type="EMBL" id="CEE99417.1"/>
    </source>
</evidence>
<proteinExistence type="inferred from homology"/>
<dbReference type="GO" id="GO:0004467">
    <property type="term" value="F:long-chain fatty acid-CoA ligase activity"/>
    <property type="evidence" value="ECO:0007669"/>
    <property type="project" value="UniProtKB-EC"/>
</dbReference>
<dbReference type="RefSeq" id="WP_012577007.1">
    <property type="nucleotide sequence ID" value="NZ_CBCRZZ010000017.1"/>
</dbReference>
<dbReference type="Pfam" id="PF23562">
    <property type="entry name" value="AMP-binding_C_3"/>
    <property type="match status" value="1"/>
</dbReference>
<evidence type="ECO:0000313" key="8">
    <source>
        <dbReference type="Proteomes" id="UP000043107"/>
    </source>
</evidence>
<dbReference type="SUPFAM" id="SSF56801">
    <property type="entry name" value="Acetyl-CoA synthetase-like"/>
    <property type="match status" value="1"/>
</dbReference>
<sequence length="618" mass="67571">MTENIADKAINDTRIVKQFTNPVKEPIDSDVNLFDLLDNRAKRDPEGAMIEYKGDDGTWRPYSAQVFRDMVIDLAKGLIGLGVNKGDSVAIVSRTRWEWTALDVAIMSIGAVTVPVYETNSASQVSWIFNDSKVTLAIAEDDGQRDKIESVRSEVPTLRNAFVIEAGGLNAIKTYGESVTDAEFWEYKEASHGDDRATIVYTSGSTGTPKGVELTHRNFAFLVFSALQYMPRAGAWPNRRLLLFLPLSHVFARFMEFFSFGGTISLALSSNMKTMVKDFETFGPTLLLAVPRVYEKVYNAASQRAGTGFAGKMFMRAAENAREWSKAEQKGEQLPIAGRIAHAFYEQVVYKKIRTIFGPNADFAITGGAPMDSELSHFFNGIGMPVLEGYGMTETCGPVCVSLPEDNRIGTIGMPMCGITAGIAEDGELVVKGPLVCKGYHNNPEVTTQQITDGWLHTGDLGDISEDGFISITGRKKDLIITAGGKNVSPGLLEASVMTSPVVNQCLVIGDKKPFVAALVTLDLADANNWLESQGAKPEPDLASLAKNAIVHAEVERAVNAANEGVSRAESIRKFEILPDEFTEANGMLTPSLKTRRAQIVKHYQELIDNVIYVPLKK</sequence>
<reference evidence="7 8" key="1">
    <citation type="submission" date="2014-09" db="EMBL/GenBank/DDBJ databases">
        <authorList>
            <person name="Bertelli C."/>
        </authorList>
    </citation>
    <scope>NUCLEOTIDE SEQUENCE [LARGE SCALE GENOMIC DNA]</scope>
    <source>
        <strain evidence="7 8">BIC1401111250</strain>
    </source>
</reference>
<feature type="domain" description="AMP-dependent synthetase/ligase" evidence="6">
    <location>
        <begin position="38"/>
        <end position="441"/>
    </location>
</feature>
<evidence type="ECO:0000259" key="6">
    <source>
        <dbReference type="Pfam" id="PF00501"/>
    </source>
</evidence>
<dbReference type="PANTHER" id="PTHR43272:SF32">
    <property type="entry name" value="AMP-DEPENDENT SYNTHETASE_LIGASE DOMAIN-CONTAINING PROTEIN"/>
    <property type="match status" value="1"/>
</dbReference>
<evidence type="ECO:0000256" key="2">
    <source>
        <dbReference type="ARBA" id="ARBA00022598"/>
    </source>
</evidence>
<keyword evidence="2 7" id="KW-0436">Ligase</keyword>
<comment type="similarity">
    <text evidence="1">Belongs to the ATP-dependent AMP-binding enzyme family.</text>
</comment>
<evidence type="ECO:0000256" key="3">
    <source>
        <dbReference type="ARBA" id="ARBA00022832"/>
    </source>
</evidence>
<evidence type="ECO:0000256" key="4">
    <source>
        <dbReference type="ARBA" id="ARBA00023098"/>
    </source>
</evidence>
<evidence type="ECO:0000256" key="1">
    <source>
        <dbReference type="ARBA" id="ARBA00006432"/>
    </source>
</evidence>
<dbReference type="InterPro" id="IPR042099">
    <property type="entry name" value="ANL_N_sf"/>
</dbReference>
<keyword evidence="8" id="KW-1185">Reference proteome</keyword>
<dbReference type="CDD" id="cd05907">
    <property type="entry name" value="VL_LC_FACS_like"/>
    <property type="match status" value="1"/>
</dbReference>
<keyword evidence="3" id="KW-0276">Fatty acid metabolism</keyword>
<protein>
    <recommendedName>
        <fullName evidence="5">Acyl-CoA synthetase</fullName>
    </recommendedName>
</protein>
<organism evidence="7 8">
    <name type="scientific">Bifidobacterium longum subsp. infantis</name>
    <dbReference type="NCBI Taxonomy" id="1682"/>
    <lineage>
        <taxon>Bacteria</taxon>
        <taxon>Bacillati</taxon>
        <taxon>Actinomycetota</taxon>
        <taxon>Actinomycetes</taxon>
        <taxon>Bifidobacteriales</taxon>
        <taxon>Bifidobacteriaceae</taxon>
        <taxon>Bifidobacterium</taxon>
    </lineage>
</organism>
<name>A0ABP1X408_BIFLI</name>
<dbReference type="PANTHER" id="PTHR43272">
    <property type="entry name" value="LONG-CHAIN-FATTY-ACID--COA LIGASE"/>
    <property type="match status" value="1"/>
</dbReference>
<dbReference type="Pfam" id="PF00501">
    <property type="entry name" value="AMP-binding"/>
    <property type="match status" value="1"/>
</dbReference>
<accession>A0ABP1X408</accession>
<dbReference type="Proteomes" id="UP000043107">
    <property type="component" value="Unassembled WGS sequence"/>
</dbReference>
<evidence type="ECO:0000256" key="5">
    <source>
        <dbReference type="ARBA" id="ARBA00032875"/>
    </source>
</evidence>
<dbReference type="PROSITE" id="PS00455">
    <property type="entry name" value="AMP_BINDING"/>
    <property type="match status" value="1"/>
</dbReference>
<dbReference type="EMBL" id="CCWP01000016">
    <property type="protein sequence ID" value="CEE99417.1"/>
    <property type="molecule type" value="Genomic_DNA"/>
</dbReference>
<dbReference type="Gene3D" id="3.40.50.12780">
    <property type="entry name" value="N-terminal domain of ligase-like"/>
    <property type="match status" value="2"/>
</dbReference>
<keyword evidence="4" id="KW-0443">Lipid metabolism</keyword>